<feature type="chain" id="PRO_5038000041" evidence="1">
    <location>
        <begin position="23"/>
        <end position="102"/>
    </location>
</feature>
<keyword evidence="2" id="KW-1185">Reference proteome</keyword>
<sequence length="102" mass="11169">MSLLHVAFLAFLHVGMLLVAFSLRHFSEEARNSPKVDSLMVRLADGRLADADGRLADADSPTVQLADGCSLMVRLADGRLADNSSFREKIAAIMKNWGPDQR</sequence>
<keyword evidence="1" id="KW-0732">Signal</keyword>
<dbReference type="Proteomes" id="UP000887572">
    <property type="component" value="Unplaced"/>
</dbReference>
<organism evidence="2 3">
    <name type="scientific">Globodera rostochiensis</name>
    <name type="common">Golden nematode worm</name>
    <name type="synonym">Heterodera rostochiensis</name>
    <dbReference type="NCBI Taxonomy" id="31243"/>
    <lineage>
        <taxon>Eukaryota</taxon>
        <taxon>Metazoa</taxon>
        <taxon>Ecdysozoa</taxon>
        <taxon>Nematoda</taxon>
        <taxon>Chromadorea</taxon>
        <taxon>Rhabditida</taxon>
        <taxon>Tylenchina</taxon>
        <taxon>Tylenchomorpha</taxon>
        <taxon>Tylenchoidea</taxon>
        <taxon>Heteroderidae</taxon>
        <taxon>Heteroderinae</taxon>
        <taxon>Globodera</taxon>
    </lineage>
</organism>
<evidence type="ECO:0000256" key="1">
    <source>
        <dbReference type="SAM" id="SignalP"/>
    </source>
</evidence>
<dbReference type="WBParaSite" id="Gr19_v10_g14126.t1">
    <property type="protein sequence ID" value="Gr19_v10_g14126.t1"/>
    <property type="gene ID" value="Gr19_v10_g14126"/>
</dbReference>
<reference evidence="3" key="1">
    <citation type="submission" date="2022-11" db="UniProtKB">
        <authorList>
            <consortium name="WormBaseParasite"/>
        </authorList>
    </citation>
    <scope>IDENTIFICATION</scope>
</reference>
<name>A0A914H4N6_GLORO</name>
<dbReference type="AlphaFoldDB" id="A0A914H4N6"/>
<feature type="signal peptide" evidence="1">
    <location>
        <begin position="1"/>
        <end position="22"/>
    </location>
</feature>
<accession>A0A914H4N6</accession>
<evidence type="ECO:0000313" key="3">
    <source>
        <dbReference type="WBParaSite" id="Gr19_v10_g14126.t1"/>
    </source>
</evidence>
<proteinExistence type="predicted"/>
<protein>
    <submittedName>
        <fullName evidence="3">Uncharacterized protein</fullName>
    </submittedName>
</protein>
<evidence type="ECO:0000313" key="2">
    <source>
        <dbReference type="Proteomes" id="UP000887572"/>
    </source>
</evidence>